<dbReference type="RefSeq" id="WP_188977206.1">
    <property type="nucleotide sequence ID" value="NZ_BMPG01000002.1"/>
</dbReference>
<keyword evidence="4" id="KW-1185">Reference proteome</keyword>
<dbReference type="AlphaFoldDB" id="A0A830FAY3"/>
<dbReference type="Pfam" id="PF26047">
    <property type="entry name" value="DUF8015"/>
    <property type="match status" value="1"/>
</dbReference>
<evidence type="ECO:0000313" key="3">
    <source>
        <dbReference type="EMBL" id="GGL56521.1"/>
    </source>
</evidence>
<dbReference type="InterPro" id="IPR058328">
    <property type="entry name" value="DUF8015"/>
</dbReference>
<keyword evidence="2" id="KW-0472">Membrane</keyword>
<keyword evidence="2" id="KW-1133">Transmembrane helix</keyword>
<reference evidence="3" key="2">
    <citation type="submission" date="2020-09" db="EMBL/GenBank/DDBJ databases">
        <authorList>
            <person name="Sun Q."/>
            <person name="Ohkuma M."/>
        </authorList>
    </citation>
    <scope>NUCLEOTIDE SEQUENCE</scope>
    <source>
        <strain evidence="3">JCM 19596</strain>
    </source>
</reference>
<organism evidence="3 4">
    <name type="scientific">Halocalculus aciditolerans</name>
    <dbReference type="NCBI Taxonomy" id="1383812"/>
    <lineage>
        <taxon>Archaea</taxon>
        <taxon>Methanobacteriati</taxon>
        <taxon>Methanobacteriota</taxon>
        <taxon>Stenosarchaea group</taxon>
        <taxon>Halobacteria</taxon>
        <taxon>Halobacteriales</taxon>
        <taxon>Halobacteriaceae</taxon>
        <taxon>Halocalculus</taxon>
    </lineage>
</organism>
<comment type="caution">
    <text evidence="3">The sequence shown here is derived from an EMBL/GenBank/DDBJ whole genome shotgun (WGS) entry which is preliminary data.</text>
</comment>
<dbReference type="Proteomes" id="UP000607197">
    <property type="component" value="Unassembled WGS sequence"/>
</dbReference>
<keyword evidence="2" id="KW-0812">Transmembrane</keyword>
<feature type="region of interest" description="Disordered" evidence="1">
    <location>
        <begin position="59"/>
        <end position="78"/>
    </location>
</feature>
<feature type="transmembrane region" description="Helical" evidence="2">
    <location>
        <begin position="33"/>
        <end position="51"/>
    </location>
</feature>
<dbReference type="EMBL" id="BMPG01000002">
    <property type="protein sequence ID" value="GGL56521.1"/>
    <property type="molecule type" value="Genomic_DNA"/>
</dbReference>
<evidence type="ECO:0000256" key="1">
    <source>
        <dbReference type="SAM" id="MobiDB-lite"/>
    </source>
</evidence>
<name>A0A830FAY3_9EURY</name>
<evidence type="ECO:0000313" key="4">
    <source>
        <dbReference type="Proteomes" id="UP000607197"/>
    </source>
</evidence>
<proteinExistence type="predicted"/>
<gene>
    <name evidence="3" type="ORF">GCM10009039_13300</name>
</gene>
<protein>
    <submittedName>
        <fullName evidence="3">Uncharacterized protein</fullName>
    </submittedName>
</protein>
<sequence>MTEYYDYVLGLIPLALIGISGTLSVGGFGTTTAVVAGALVAVALTGHALFVNGPTDAVPTGDVTPDRAPDAPAVEFAD</sequence>
<evidence type="ECO:0000256" key="2">
    <source>
        <dbReference type="SAM" id="Phobius"/>
    </source>
</evidence>
<reference evidence="3" key="1">
    <citation type="journal article" date="2014" name="Int. J. Syst. Evol. Microbiol.">
        <title>Complete genome sequence of Corynebacterium casei LMG S-19264T (=DSM 44701T), isolated from a smear-ripened cheese.</title>
        <authorList>
            <consortium name="US DOE Joint Genome Institute (JGI-PGF)"/>
            <person name="Walter F."/>
            <person name="Albersmeier A."/>
            <person name="Kalinowski J."/>
            <person name="Ruckert C."/>
        </authorList>
    </citation>
    <scope>NUCLEOTIDE SEQUENCE</scope>
    <source>
        <strain evidence="3">JCM 19596</strain>
    </source>
</reference>
<feature type="transmembrane region" description="Helical" evidence="2">
    <location>
        <begin position="7"/>
        <end position="27"/>
    </location>
</feature>
<dbReference type="OrthoDB" id="299397at2157"/>
<accession>A0A830FAY3</accession>